<reference evidence="1 2" key="1">
    <citation type="journal article" date="2023" name="Hortic Res">
        <title>Pangenome of water caltrop reveals structural variations and asymmetric subgenome divergence after allopolyploidization.</title>
        <authorList>
            <person name="Zhang X."/>
            <person name="Chen Y."/>
            <person name="Wang L."/>
            <person name="Yuan Y."/>
            <person name="Fang M."/>
            <person name="Shi L."/>
            <person name="Lu R."/>
            <person name="Comes H.P."/>
            <person name="Ma Y."/>
            <person name="Chen Y."/>
            <person name="Huang G."/>
            <person name="Zhou Y."/>
            <person name="Zheng Z."/>
            <person name="Qiu Y."/>
        </authorList>
    </citation>
    <scope>NUCLEOTIDE SEQUENCE [LARGE SCALE GENOMIC DNA]</scope>
    <source>
        <tissue evidence="1">Roots</tissue>
    </source>
</reference>
<evidence type="ECO:0000313" key="2">
    <source>
        <dbReference type="Proteomes" id="UP001345219"/>
    </source>
</evidence>
<name>A0AAN7GUN0_9MYRT</name>
<dbReference type="Proteomes" id="UP001345219">
    <property type="component" value="Chromosome 20"/>
</dbReference>
<proteinExistence type="predicted"/>
<dbReference type="PANTHER" id="PTHR31033">
    <property type="entry name" value="PROTEIN, PUTATIVE-RELATED"/>
    <property type="match status" value="1"/>
</dbReference>
<dbReference type="AlphaFoldDB" id="A0AAN7GUN0"/>
<dbReference type="PANTHER" id="PTHR31033:SF21">
    <property type="entry name" value="TRANSMEMBRANE PROTEIN"/>
    <property type="match status" value="1"/>
</dbReference>
<keyword evidence="2" id="KW-1185">Reference proteome</keyword>
<dbReference type="EMBL" id="JAXIOK010000020">
    <property type="protein sequence ID" value="KAK4746897.1"/>
    <property type="molecule type" value="Genomic_DNA"/>
</dbReference>
<accession>A0AAN7GUN0</accession>
<gene>
    <name evidence="1" type="ORF">SAY87_025934</name>
</gene>
<sequence length="131" mass="14481">MGQQPEKMVLQPPSTWVEFKCLPAIVAVRAAIARTTLAKNLRAQPLPAKILEMGLLGMAANVPLCSWREHTSMFLKECLASGTYQFHSQQCSGRESHLDAKISHGLYYSRIRPGPGGSRAELYRLSAVAER</sequence>
<comment type="caution">
    <text evidence="1">The sequence shown here is derived from an EMBL/GenBank/DDBJ whole genome shotgun (WGS) entry which is preliminary data.</text>
</comment>
<evidence type="ECO:0000313" key="1">
    <source>
        <dbReference type="EMBL" id="KAK4746897.1"/>
    </source>
</evidence>
<dbReference type="GO" id="GO:0009507">
    <property type="term" value="C:chloroplast"/>
    <property type="evidence" value="ECO:0007669"/>
    <property type="project" value="TreeGrafter"/>
</dbReference>
<organism evidence="1 2">
    <name type="scientific">Trapa incisa</name>
    <dbReference type="NCBI Taxonomy" id="236973"/>
    <lineage>
        <taxon>Eukaryota</taxon>
        <taxon>Viridiplantae</taxon>
        <taxon>Streptophyta</taxon>
        <taxon>Embryophyta</taxon>
        <taxon>Tracheophyta</taxon>
        <taxon>Spermatophyta</taxon>
        <taxon>Magnoliopsida</taxon>
        <taxon>eudicotyledons</taxon>
        <taxon>Gunneridae</taxon>
        <taxon>Pentapetalae</taxon>
        <taxon>rosids</taxon>
        <taxon>malvids</taxon>
        <taxon>Myrtales</taxon>
        <taxon>Lythraceae</taxon>
        <taxon>Trapa</taxon>
    </lineage>
</organism>
<protein>
    <submittedName>
        <fullName evidence="1">Uncharacterized protein</fullName>
    </submittedName>
</protein>